<reference evidence="1" key="2">
    <citation type="submission" date="2020-09" db="EMBL/GenBank/DDBJ databases">
        <authorList>
            <person name="Sun Q."/>
            <person name="Ohkuma M."/>
        </authorList>
    </citation>
    <scope>NUCLEOTIDE SEQUENCE</scope>
    <source>
        <strain evidence="1">JCM 5016</strain>
    </source>
</reference>
<dbReference type="Proteomes" id="UP000623010">
    <property type="component" value="Unassembled WGS sequence"/>
</dbReference>
<keyword evidence="2" id="KW-1185">Reference proteome</keyword>
<evidence type="ECO:0000313" key="1">
    <source>
        <dbReference type="EMBL" id="GHA18999.1"/>
    </source>
</evidence>
<evidence type="ECO:0000313" key="2">
    <source>
        <dbReference type="Proteomes" id="UP000623010"/>
    </source>
</evidence>
<name>A0A918S0U7_9ACTN</name>
<dbReference type="Pfam" id="PF14435">
    <property type="entry name" value="SUKH-4"/>
    <property type="match status" value="1"/>
</dbReference>
<evidence type="ECO:0008006" key="3">
    <source>
        <dbReference type="Google" id="ProtNLM"/>
    </source>
</evidence>
<accession>A0A918S0U7</accession>
<gene>
    <name evidence="1" type="ORF">GCM10010389_66090</name>
</gene>
<proteinExistence type="predicted"/>
<comment type="caution">
    <text evidence="1">The sequence shown here is derived from an EMBL/GenBank/DDBJ whole genome shotgun (WGS) entry which is preliminary data.</text>
</comment>
<protein>
    <recommendedName>
        <fullName evidence="3">SUKH-4 immunity protein</fullName>
    </recommendedName>
</protein>
<dbReference type="EMBL" id="BMWH01000059">
    <property type="protein sequence ID" value="GHA18999.1"/>
    <property type="molecule type" value="Genomic_DNA"/>
</dbReference>
<sequence>MHGLDRIVYFPQYPGMALEPATAAFLSTAGLPATRAFLVRADVGIDDPDPIELGPLFDLEDDEFECPPERRHWPALGYLRTTLLVIDPESGKVHAYAEGEEDSLVLHRDVESLAFCLTEFRKLLDARAQGGDTAALVRRFREAVTSFDPSPLEDVESEWNVMIAEILDGMW</sequence>
<organism evidence="1 2">
    <name type="scientific">Streptomyces echinoruber</name>
    <dbReference type="NCBI Taxonomy" id="68898"/>
    <lineage>
        <taxon>Bacteria</taxon>
        <taxon>Bacillati</taxon>
        <taxon>Actinomycetota</taxon>
        <taxon>Actinomycetes</taxon>
        <taxon>Kitasatosporales</taxon>
        <taxon>Streptomycetaceae</taxon>
        <taxon>Streptomyces</taxon>
    </lineage>
</organism>
<dbReference type="InterPro" id="IPR025851">
    <property type="entry name" value="SUKH-4"/>
</dbReference>
<reference evidence="1" key="1">
    <citation type="journal article" date="2014" name="Int. J. Syst. Evol. Microbiol.">
        <title>Complete genome sequence of Corynebacterium casei LMG S-19264T (=DSM 44701T), isolated from a smear-ripened cheese.</title>
        <authorList>
            <consortium name="US DOE Joint Genome Institute (JGI-PGF)"/>
            <person name="Walter F."/>
            <person name="Albersmeier A."/>
            <person name="Kalinowski J."/>
            <person name="Ruckert C."/>
        </authorList>
    </citation>
    <scope>NUCLEOTIDE SEQUENCE</scope>
    <source>
        <strain evidence="1">JCM 5016</strain>
    </source>
</reference>
<dbReference type="AlphaFoldDB" id="A0A918S0U7"/>